<keyword evidence="2" id="KW-1185">Reference proteome</keyword>
<accession>A0ABV4KHF5</accession>
<sequence>MDEDWANNSFSLWKSIAYLYRTISRVLFNQRGEVRFGGAAVGEGAVIPIALNNGLAKLVQTLCRKWVTRVSVEAIVTQWKFYFRHKKAPIKISALKFFLAKS</sequence>
<proteinExistence type="predicted"/>
<dbReference type="RefSeq" id="WP_371707058.1">
    <property type="nucleotide sequence ID" value="NZ_JBFRME010000032.1"/>
</dbReference>
<name>A0ABV4KHF5_9VIBR</name>
<evidence type="ECO:0000313" key="2">
    <source>
        <dbReference type="Proteomes" id="UP001569175"/>
    </source>
</evidence>
<dbReference type="Proteomes" id="UP001569175">
    <property type="component" value="Unassembled WGS sequence"/>
</dbReference>
<comment type="caution">
    <text evidence="1">The sequence shown here is derived from an EMBL/GenBank/DDBJ whole genome shotgun (WGS) entry which is preliminary data.</text>
</comment>
<gene>
    <name evidence="1" type="ORF">ACED57_01570</name>
</gene>
<evidence type="ECO:0000313" key="1">
    <source>
        <dbReference type="EMBL" id="MEZ8051837.1"/>
    </source>
</evidence>
<organism evidence="1 2">
    <name type="scientific">Vibrio atlanticus</name>
    <dbReference type="NCBI Taxonomy" id="693153"/>
    <lineage>
        <taxon>Bacteria</taxon>
        <taxon>Pseudomonadati</taxon>
        <taxon>Pseudomonadota</taxon>
        <taxon>Gammaproteobacteria</taxon>
        <taxon>Vibrionales</taxon>
        <taxon>Vibrionaceae</taxon>
        <taxon>Vibrio</taxon>
    </lineage>
</organism>
<dbReference type="EMBL" id="JBGOOL010000003">
    <property type="protein sequence ID" value="MEZ8051837.1"/>
    <property type="molecule type" value="Genomic_DNA"/>
</dbReference>
<reference evidence="1 2" key="1">
    <citation type="submission" date="2024-06" db="EMBL/GenBank/DDBJ databases">
        <authorList>
            <person name="Steensen K."/>
            <person name="Seneca J."/>
            <person name="Bartlau N."/>
            <person name="Yu A.X."/>
            <person name="Polz M.F."/>
        </authorList>
    </citation>
    <scope>NUCLEOTIDE SEQUENCE [LARGE SCALE GENOMIC DNA]</scope>
    <source>
        <strain evidence="1 2">1F9</strain>
    </source>
</reference>
<protein>
    <submittedName>
        <fullName evidence="1">Uncharacterized protein</fullName>
    </submittedName>
</protein>